<sequence>MSVTALLLVLFAAVCHATWNIVAHGVSRIGVPFLWWGAVASSVIWLPVVPFTGGIGAATIPDFLLAVAVSTVLHCTYMLVLQKGYESGRLSTVYATARGTGPTITVLVAVLVLGERPSASALVGVAAIIASVVAIGLIDRPAATTHLTAGRRRLDPGIAWGLITGVAIAIYTIWDAHAVRELEVAPVAFMVGCTVGEILMLSPMLGRRWRELGTIARTHWRRLLAFGVLSPLSYILVLVAVTLAPVSLVAPVREVSVVLVSIFGALVLREGRAAWRVGASVVVVAGIVLMAS</sequence>
<feature type="transmembrane region" description="Helical" evidence="2">
    <location>
        <begin position="63"/>
        <end position="81"/>
    </location>
</feature>
<feature type="transmembrane region" description="Helical" evidence="2">
    <location>
        <begin position="250"/>
        <end position="268"/>
    </location>
</feature>
<feature type="domain" description="EamA" evidence="3">
    <location>
        <begin position="156"/>
        <end position="290"/>
    </location>
</feature>
<name>A0A1N6G591_9MICO</name>
<dbReference type="AlphaFoldDB" id="A0A1N6G591"/>
<dbReference type="STRING" id="232089.SAMN05443544_2307"/>
<evidence type="ECO:0000256" key="2">
    <source>
        <dbReference type="SAM" id="Phobius"/>
    </source>
</evidence>
<evidence type="ECO:0000259" key="3">
    <source>
        <dbReference type="Pfam" id="PF00892"/>
    </source>
</evidence>
<reference evidence="5" key="1">
    <citation type="submission" date="2016-11" db="EMBL/GenBank/DDBJ databases">
        <authorList>
            <person name="Varghese N."/>
            <person name="Submissions S."/>
        </authorList>
    </citation>
    <scope>NUCLEOTIDE SEQUENCE [LARGE SCALE GENOMIC DNA]</scope>
    <source>
        <strain evidence="5">DSM 8595</strain>
    </source>
</reference>
<organism evidence="4 5">
    <name type="scientific">Agromyces cerinus subsp. cerinus</name>
    <dbReference type="NCBI Taxonomy" id="232089"/>
    <lineage>
        <taxon>Bacteria</taxon>
        <taxon>Bacillati</taxon>
        <taxon>Actinomycetota</taxon>
        <taxon>Actinomycetes</taxon>
        <taxon>Micrococcales</taxon>
        <taxon>Microbacteriaceae</taxon>
        <taxon>Agromyces</taxon>
    </lineage>
</organism>
<keyword evidence="2" id="KW-1133">Transmembrane helix</keyword>
<dbReference type="Pfam" id="PF00892">
    <property type="entry name" value="EamA"/>
    <property type="match status" value="2"/>
</dbReference>
<dbReference type="InterPro" id="IPR037185">
    <property type="entry name" value="EmrE-like"/>
</dbReference>
<feature type="transmembrane region" description="Helical" evidence="2">
    <location>
        <begin position="223"/>
        <end position="244"/>
    </location>
</feature>
<proteinExistence type="inferred from homology"/>
<accession>A0A1N6G591</accession>
<evidence type="ECO:0000256" key="1">
    <source>
        <dbReference type="ARBA" id="ARBA00007362"/>
    </source>
</evidence>
<keyword evidence="2" id="KW-0472">Membrane</keyword>
<feature type="transmembrane region" description="Helical" evidence="2">
    <location>
        <begin position="119"/>
        <end position="138"/>
    </location>
</feature>
<evidence type="ECO:0000313" key="5">
    <source>
        <dbReference type="Proteomes" id="UP000184699"/>
    </source>
</evidence>
<gene>
    <name evidence="4" type="ORF">SAMN05443544_2307</name>
</gene>
<dbReference type="RefSeq" id="WP_074260489.1">
    <property type="nucleotide sequence ID" value="NZ_FSRJ01000003.1"/>
</dbReference>
<dbReference type="SUPFAM" id="SSF103481">
    <property type="entry name" value="Multidrug resistance efflux transporter EmrE"/>
    <property type="match status" value="2"/>
</dbReference>
<protein>
    <submittedName>
        <fullName evidence="4">Uncharacterized membrane protein</fullName>
    </submittedName>
</protein>
<dbReference type="OrthoDB" id="9783707at2"/>
<dbReference type="Gene3D" id="1.10.3730.20">
    <property type="match status" value="2"/>
</dbReference>
<keyword evidence="2" id="KW-0812">Transmembrane</keyword>
<dbReference type="Proteomes" id="UP000184699">
    <property type="component" value="Unassembled WGS sequence"/>
</dbReference>
<evidence type="ECO:0000313" key="4">
    <source>
        <dbReference type="EMBL" id="SIO02709.1"/>
    </source>
</evidence>
<dbReference type="InterPro" id="IPR000620">
    <property type="entry name" value="EamA_dom"/>
</dbReference>
<dbReference type="EMBL" id="FSRJ01000003">
    <property type="protein sequence ID" value="SIO02709.1"/>
    <property type="molecule type" value="Genomic_DNA"/>
</dbReference>
<feature type="transmembrane region" description="Helical" evidence="2">
    <location>
        <begin position="158"/>
        <end position="178"/>
    </location>
</feature>
<dbReference type="GO" id="GO:0016020">
    <property type="term" value="C:membrane"/>
    <property type="evidence" value="ECO:0007669"/>
    <property type="project" value="InterPro"/>
</dbReference>
<feature type="domain" description="EamA" evidence="3">
    <location>
        <begin position="5"/>
        <end position="135"/>
    </location>
</feature>
<keyword evidence="5" id="KW-1185">Reference proteome</keyword>
<comment type="similarity">
    <text evidence="1">Belongs to the EamA transporter family.</text>
</comment>
<feature type="transmembrane region" description="Helical" evidence="2">
    <location>
        <begin position="273"/>
        <end position="291"/>
    </location>
</feature>
<feature type="transmembrane region" description="Helical" evidence="2">
    <location>
        <begin position="184"/>
        <end position="202"/>
    </location>
</feature>
<feature type="transmembrane region" description="Helical" evidence="2">
    <location>
        <begin position="33"/>
        <end position="51"/>
    </location>
</feature>